<dbReference type="SUPFAM" id="SSF52518">
    <property type="entry name" value="Thiamin diphosphate-binding fold (THDP-binding)"/>
    <property type="match status" value="1"/>
</dbReference>
<dbReference type="Proteomes" id="UP000326912">
    <property type="component" value="Unassembled WGS sequence"/>
</dbReference>
<dbReference type="Gene3D" id="3.30.70.20">
    <property type="match status" value="1"/>
</dbReference>
<dbReference type="InterPro" id="IPR050722">
    <property type="entry name" value="Pyruvate:ferred/Flavod_OxRd"/>
</dbReference>
<dbReference type="AlphaFoldDB" id="A0A5J4KPA1"/>
<evidence type="ECO:0000256" key="1">
    <source>
        <dbReference type="ARBA" id="ARBA00022723"/>
    </source>
</evidence>
<dbReference type="InterPro" id="IPR002869">
    <property type="entry name" value="Pyrv_flavodox_OxRed_cen"/>
</dbReference>
<dbReference type="SUPFAM" id="SSF54862">
    <property type="entry name" value="4Fe-4S ferredoxins"/>
    <property type="match status" value="1"/>
</dbReference>
<dbReference type="InterPro" id="IPR019456">
    <property type="entry name" value="Pyrv-flavodox_OxRtase_EKR"/>
</dbReference>
<proteinExistence type="predicted"/>
<dbReference type="Pfam" id="PF01558">
    <property type="entry name" value="POR"/>
    <property type="match status" value="1"/>
</dbReference>
<gene>
    <name evidence="6" type="ORF">KDW_36550</name>
</gene>
<dbReference type="GO" id="GO:0016903">
    <property type="term" value="F:oxidoreductase activity, acting on the aldehyde or oxo group of donors"/>
    <property type="evidence" value="ECO:0007669"/>
    <property type="project" value="InterPro"/>
</dbReference>
<name>A0A5J4KPA1_9CHLR</name>
<sequence length="496" mass="55072">MPAISLLFLERFDVLKYSKPGGVFLLDSMYDVGEVWNFLPQEVQHALRDKHIRFYVIDAHKVAASVGMGGRINTIMQTCFFAISGILSREQSIEQIKRSIQKTYGKRGEAVVQKNYQAVDETLAHLHEVLIPDEEGVQSVALIGTAVAGVQAQRKPAVVLPMFTRRPPVPAEAPDFVRSVLGPMIAGEGDSLPVSALPCDGTYPVGTACWEKRNIALEIPAWDPDLCIQCGKCVMVCPHAVIRMKVYDPQLLADAPETFQSAEARFKEFPTMKYTLQVAPEDCTGCGLCVEACPVKDKSQVGHKAINMVAQPPLREREKANWAYFLKLPEVDATDLNVAAIKNSQLLQPLFEFSGACSGCGETPYIKLVTQLFGDHMIVANATGCSSIYGGNLPTTPWTANSEGHGPAWSNSLFEDNAEFGLGCVWHWINRENMPLNFCFSMKSVSVRNWCRICCTLTSQIRWVFMRSANGWPSSDNVCSKMDRLQQRMRRVYSNC</sequence>
<accession>A0A5J4KPA1</accession>
<dbReference type="FunFam" id="3.30.70.20:FF:000022">
    <property type="entry name" value="Pyruvate:ferredoxin (Flavodoxin) oxidoreductase"/>
    <property type="match status" value="1"/>
</dbReference>
<dbReference type="SUPFAM" id="SSF53323">
    <property type="entry name" value="Pyruvate-ferredoxin oxidoreductase, PFOR, domain III"/>
    <property type="match status" value="1"/>
</dbReference>
<reference evidence="6 7" key="1">
    <citation type="submission" date="2019-10" db="EMBL/GenBank/DDBJ databases">
        <title>Dictyobacter vulcani sp. nov., within the class Ktedonobacteria, isolated from soil of volcanic Mt. Zao.</title>
        <authorList>
            <person name="Zheng Y."/>
            <person name="Wang C.M."/>
            <person name="Sakai Y."/>
            <person name="Abe K."/>
            <person name="Yokota A."/>
            <person name="Yabe S."/>
        </authorList>
    </citation>
    <scope>NUCLEOTIDE SEQUENCE [LARGE SCALE GENOMIC DNA]</scope>
    <source>
        <strain evidence="6 7">W12</strain>
    </source>
</reference>
<keyword evidence="4" id="KW-0411">Iron-sulfur</keyword>
<evidence type="ECO:0000256" key="2">
    <source>
        <dbReference type="ARBA" id="ARBA00023002"/>
    </source>
</evidence>
<dbReference type="PANTHER" id="PTHR32154:SF0">
    <property type="entry name" value="PYRUVATE-FLAVODOXIN OXIDOREDUCTASE-RELATED"/>
    <property type="match status" value="1"/>
</dbReference>
<evidence type="ECO:0000313" key="6">
    <source>
        <dbReference type="EMBL" id="GER89493.1"/>
    </source>
</evidence>
<protein>
    <recommendedName>
        <fullName evidence="5">4Fe-4S ferredoxin-type domain-containing protein</fullName>
    </recommendedName>
</protein>
<dbReference type="EMBL" id="BKZW01000001">
    <property type="protein sequence ID" value="GER89493.1"/>
    <property type="molecule type" value="Genomic_DNA"/>
</dbReference>
<dbReference type="Gene3D" id="3.40.920.10">
    <property type="entry name" value="Pyruvate-ferredoxin oxidoreductase, PFOR, domain III"/>
    <property type="match status" value="1"/>
</dbReference>
<dbReference type="InterPro" id="IPR017900">
    <property type="entry name" value="4Fe4S_Fe_S_CS"/>
</dbReference>
<dbReference type="InterPro" id="IPR029061">
    <property type="entry name" value="THDP-binding"/>
</dbReference>
<dbReference type="InterPro" id="IPR019752">
    <property type="entry name" value="Pyrv/ketoisovalerate_OxRed_cat"/>
</dbReference>
<dbReference type="PROSITE" id="PS00198">
    <property type="entry name" value="4FE4S_FER_1"/>
    <property type="match status" value="1"/>
</dbReference>
<dbReference type="Pfam" id="PF12838">
    <property type="entry name" value="Fer4_7"/>
    <property type="match status" value="1"/>
</dbReference>
<feature type="domain" description="4Fe-4S ferredoxin-type" evidence="5">
    <location>
        <begin position="218"/>
        <end position="247"/>
    </location>
</feature>
<dbReference type="GO" id="GO:0006979">
    <property type="term" value="P:response to oxidative stress"/>
    <property type="evidence" value="ECO:0007669"/>
    <property type="project" value="TreeGrafter"/>
</dbReference>
<evidence type="ECO:0000256" key="3">
    <source>
        <dbReference type="ARBA" id="ARBA00023004"/>
    </source>
</evidence>
<keyword evidence="3" id="KW-0408">Iron</keyword>
<evidence type="ECO:0000313" key="7">
    <source>
        <dbReference type="Proteomes" id="UP000326912"/>
    </source>
</evidence>
<dbReference type="PROSITE" id="PS51379">
    <property type="entry name" value="4FE4S_FER_2"/>
    <property type="match status" value="2"/>
</dbReference>
<comment type="caution">
    <text evidence="6">The sequence shown here is derived from an EMBL/GenBank/DDBJ whole genome shotgun (WGS) entry which is preliminary data.</text>
</comment>
<dbReference type="GO" id="GO:0046872">
    <property type="term" value="F:metal ion binding"/>
    <property type="evidence" value="ECO:0007669"/>
    <property type="project" value="UniProtKB-KW"/>
</dbReference>
<dbReference type="Gene3D" id="4.10.780.10">
    <property type="entry name" value="Pyruvate-flavodoxin oxidoreductase, EKR domain"/>
    <property type="match status" value="1"/>
</dbReference>
<feature type="domain" description="4Fe-4S ferredoxin-type" evidence="5">
    <location>
        <begin position="274"/>
        <end position="304"/>
    </location>
</feature>
<dbReference type="SMART" id="SM00890">
    <property type="entry name" value="EKR"/>
    <property type="match status" value="1"/>
</dbReference>
<keyword evidence="2" id="KW-0560">Oxidoreductase</keyword>
<evidence type="ECO:0000259" key="5">
    <source>
        <dbReference type="PROSITE" id="PS51379"/>
    </source>
</evidence>
<dbReference type="PANTHER" id="PTHR32154">
    <property type="entry name" value="PYRUVATE-FLAVODOXIN OXIDOREDUCTASE-RELATED"/>
    <property type="match status" value="1"/>
</dbReference>
<dbReference type="Pfam" id="PF10371">
    <property type="entry name" value="EKR"/>
    <property type="match status" value="1"/>
</dbReference>
<keyword evidence="7" id="KW-1185">Reference proteome</keyword>
<evidence type="ECO:0000256" key="4">
    <source>
        <dbReference type="ARBA" id="ARBA00023014"/>
    </source>
</evidence>
<organism evidence="6 7">
    <name type="scientific">Dictyobacter vulcani</name>
    <dbReference type="NCBI Taxonomy" id="2607529"/>
    <lineage>
        <taxon>Bacteria</taxon>
        <taxon>Bacillati</taxon>
        <taxon>Chloroflexota</taxon>
        <taxon>Ktedonobacteria</taxon>
        <taxon>Ktedonobacterales</taxon>
        <taxon>Dictyobacteraceae</taxon>
        <taxon>Dictyobacter</taxon>
    </lineage>
</organism>
<keyword evidence="1" id="KW-0479">Metal-binding</keyword>
<dbReference type="GO" id="GO:0051536">
    <property type="term" value="F:iron-sulfur cluster binding"/>
    <property type="evidence" value="ECO:0007669"/>
    <property type="project" value="UniProtKB-KW"/>
</dbReference>
<dbReference type="Gene3D" id="3.40.50.970">
    <property type="match status" value="1"/>
</dbReference>
<dbReference type="InterPro" id="IPR037112">
    <property type="entry name" value="Pyrv-flavodox_OxR_EKR_sf"/>
</dbReference>
<dbReference type="InterPro" id="IPR017896">
    <property type="entry name" value="4Fe4S_Fe-S-bd"/>
</dbReference>